<dbReference type="GeneTree" id="ENSGT00390000004263"/>
<dbReference type="PANTHER" id="PTHR10137">
    <property type="entry name" value="V-TYPE PROTON ATPASE SUBUNIT C"/>
    <property type="match status" value="1"/>
</dbReference>
<evidence type="ECO:0000256" key="3">
    <source>
        <dbReference type="ARBA" id="ARBA00022781"/>
    </source>
</evidence>
<sequence>MTDFWLISVPLDKTSLTSVEKLKRTVAKTNLASCCKFSIPDLKVRLSIVCPGEEPEGAKYHQTDVIKKTCQCMREVMEQSSDKVLENALANGGESHTNNAEVDLMSYVTKFQWDKAKYPTALPLSSLADIISKEVSQVETELKSRAAAYNSVKVSLQSLEHKLEGNLQTCSLNDIVRKEDLVVSEYLTTLLVVVTRGSYLQWERTYESLSEFVVPRSSRKLLEDGEGGIFSVTLFKRAVCKFKAKAHESKFIVREYSFDLEEKKQQEMKQLSVHKKEQYVSQTLRMLSIEFLRCLCCNGIFVRWLKVNFSQAFIAWVHLKALRVFVESVLRYGLPVNYQALLLQTDTKHSKKLREELSSLFKHLDPTASMTDVSCDIPGLCQQEYFSYICFHISTNVLEMS</sequence>
<dbReference type="Ensembl" id="ENSSPAT00000026766.1">
    <property type="protein sequence ID" value="ENSSPAP00000026348.1"/>
    <property type="gene ID" value="ENSSPAG00000019672.1"/>
</dbReference>
<dbReference type="InterPro" id="IPR036132">
    <property type="entry name" value="Vac_ATP_synth_c_sf"/>
</dbReference>
<evidence type="ECO:0000256" key="1">
    <source>
        <dbReference type="ARBA" id="ARBA00006138"/>
    </source>
</evidence>
<dbReference type="FunFam" id="3.30.70.100:FF:000002">
    <property type="entry name" value="V-type proton ATPase subunit C"/>
    <property type="match status" value="1"/>
</dbReference>
<dbReference type="CDD" id="cd14785">
    <property type="entry name" value="V-ATPase_C"/>
    <property type="match status" value="1"/>
</dbReference>
<dbReference type="Gene3D" id="3.30.70.100">
    <property type="match status" value="1"/>
</dbReference>
<evidence type="ECO:0000313" key="7">
    <source>
        <dbReference type="Ensembl" id="ENSSPAP00000026348.1"/>
    </source>
</evidence>
<comment type="function">
    <text evidence="5 6">Subunit of the V1 complex of vacuolar(H+)-ATPase (V-ATPase), a multisubunit enzyme composed of a peripheral complex (V1) that hydrolyzes ATP and a membrane integral complex (V0) that translocates protons. V-ATPase is responsible for acidifying and maintaining the pH of intracellular compartments and in some cell types, is targeted to the plasma membrane, where it is responsible for acidifying the extracellular environment. Subunit C is necessary for the assembly of the catalytic sector of the enzyme and is likely to have a specific function in its catalytic activity.</text>
</comment>
<organism evidence="7">
    <name type="scientific">Stegastes partitus</name>
    <name type="common">bicolor damselfish</name>
    <dbReference type="NCBI Taxonomy" id="144197"/>
    <lineage>
        <taxon>Eukaryota</taxon>
        <taxon>Metazoa</taxon>
        <taxon>Chordata</taxon>
        <taxon>Craniata</taxon>
        <taxon>Vertebrata</taxon>
        <taxon>Euteleostomi</taxon>
        <taxon>Actinopterygii</taxon>
        <taxon>Neopterygii</taxon>
        <taxon>Teleostei</taxon>
        <taxon>Neoteleostei</taxon>
        <taxon>Acanthomorphata</taxon>
        <taxon>Ovalentaria</taxon>
        <taxon>Pomacentridae</taxon>
        <taxon>Stegastes</taxon>
    </lineage>
</organism>
<accession>A0A3B5AYB8</accession>
<comment type="similarity">
    <text evidence="1 6">Belongs to the V-ATPase C subunit family.</text>
</comment>
<dbReference type="Gene3D" id="1.20.1460.10">
    <property type="entry name" value="subunit c (vma5p) of the yeast v-atpase, domain 2"/>
    <property type="match status" value="1"/>
</dbReference>
<dbReference type="InterPro" id="IPR004907">
    <property type="entry name" value="ATPase_V1-cplx_csu"/>
</dbReference>
<dbReference type="AlphaFoldDB" id="A0A3B5AYB8"/>
<keyword evidence="3 6" id="KW-0375">Hydrogen ion transport</keyword>
<dbReference type="Gene3D" id="3.30.70.1180">
    <property type="entry name" value="Vacuolar atp synthase subunit c, domain 1"/>
    <property type="match status" value="1"/>
</dbReference>
<dbReference type="GO" id="GO:0046961">
    <property type="term" value="F:proton-transporting ATPase activity, rotational mechanism"/>
    <property type="evidence" value="ECO:0007669"/>
    <property type="project" value="InterPro"/>
</dbReference>
<keyword evidence="2 6" id="KW-0813">Transport</keyword>
<dbReference type="PANTHER" id="PTHR10137:SF4">
    <property type="entry name" value="V-TYPE PROTON ATPASE SUBUNIT C 2"/>
    <property type="match status" value="1"/>
</dbReference>
<gene>
    <name evidence="7" type="primary">ATP6V1C2</name>
</gene>
<protein>
    <recommendedName>
        <fullName evidence="6">V-type proton ATPase subunit C</fullName>
    </recommendedName>
</protein>
<dbReference type="GO" id="GO:0000221">
    <property type="term" value="C:vacuolar proton-transporting V-type ATPase, V1 domain"/>
    <property type="evidence" value="ECO:0007669"/>
    <property type="project" value="TreeGrafter"/>
</dbReference>
<dbReference type="SUPFAM" id="SSF118203">
    <property type="entry name" value="Vacuolar ATP synthase subunit C"/>
    <property type="match status" value="1"/>
</dbReference>
<evidence type="ECO:0000256" key="4">
    <source>
        <dbReference type="ARBA" id="ARBA00023065"/>
    </source>
</evidence>
<evidence type="ECO:0000256" key="5">
    <source>
        <dbReference type="ARBA" id="ARBA00046006"/>
    </source>
</evidence>
<evidence type="ECO:0000256" key="2">
    <source>
        <dbReference type="ARBA" id="ARBA00022448"/>
    </source>
</evidence>
<comment type="subunit">
    <text evidence="6">V-ATPase is a heteromultimeric enzyme made up of two complexes: the ATP-hydrolytic V1 complex and the proton translocation V0 complex. The V1 complex consists of three catalytic AB heterodimers that form a heterohexamer, three peripheral stalks each consisting of EG heterodimers, one central rotor including subunits D and F, and the regulatory subunits C and H. The proton translocation complex V0 consists of the proton transport subunit a, a ring of proteolipid subunits c9c'', rotary subunit d, subunits e and f, and two accessory subunits.</text>
</comment>
<dbReference type="GO" id="GO:0005765">
    <property type="term" value="C:lysosomal membrane"/>
    <property type="evidence" value="ECO:0007669"/>
    <property type="project" value="TreeGrafter"/>
</dbReference>
<name>A0A3B5AYB8_9TELE</name>
<dbReference type="Pfam" id="PF03223">
    <property type="entry name" value="V-ATPase_C"/>
    <property type="match status" value="1"/>
</dbReference>
<reference evidence="7" key="1">
    <citation type="submission" date="2023-09" db="UniProtKB">
        <authorList>
            <consortium name="Ensembl"/>
        </authorList>
    </citation>
    <scope>IDENTIFICATION</scope>
</reference>
<keyword evidence="4 6" id="KW-0406">Ion transport</keyword>
<proteinExistence type="inferred from homology"/>
<evidence type="ECO:0000256" key="6">
    <source>
        <dbReference type="RuleBase" id="RU364010"/>
    </source>
</evidence>
<dbReference type="STRING" id="144197.ENSSPAP00000026348"/>